<dbReference type="SUPFAM" id="SSF50630">
    <property type="entry name" value="Acid proteases"/>
    <property type="match status" value="1"/>
</dbReference>
<sequence length="139" mass="13964">MSFGGTDWDISPVDMNVGTVTSDMCAGAIFDVGAIDGGNLSDTWIVGDTFLKNVYSVFRAEPPAVGFAQLASGLSSSSGTFDSNPVQPGSIPAPTTAGGSIWTGGSDGAGESDGAAFANNIAGLLTLLVTVSTCFILFL</sequence>
<evidence type="ECO:0000256" key="1">
    <source>
        <dbReference type="SAM" id="Phobius"/>
    </source>
</evidence>
<organism evidence="3 4">
    <name type="scientific">Rhizopogon vesiculosus</name>
    <dbReference type="NCBI Taxonomy" id="180088"/>
    <lineage>
        <taxon>Eukaryota</taxon>
        <taxon>Fungi</taxon>
        <taxon>Dikarya</taxon>
        <taxon>Basidiomycota</taxon>
        <taxon>Agaricomycotina</taxon>
        <taxon>Agaricomycetes</taxon>
        <taxon>Agaricomycetidae</taxon>
        <taxon>Boletales</taxon>
        <taxon>Suillineae</taxon>
        <taxon>Rhizopogonaceae</taxon>
        <taxon>Rhizopogon</taxon>
    </lineage>
</organism>
<comment type="caution">
    <text evidence="3">The sequence shown here is derived from an EMBL/GenBank/DDBJ whole genome shotgun (WGS) entry which is preliminary data.</text>
</comment>
<dbReference type="OrthoDB" id="771136at2759"/>
<dbReference type="InterPro" id="IPR021109">
    <property type="entry name" value="Peptidase_aspartic_dom_sf"/>
</dbReference>
<reference evidence="3 4" key="1">
    <citation type="submission" date="2016-03" db="EMBL/GenBank/DDBJ databases">
        <title>Comparative genomics of the ectomycorrhizal sister species Rhizopogon vinicolor and Rhizopogon vesiculosus (Basidiomycota: Boletales) reveals a divergence of the mating type B locus.</title>
        <authorList>
            <person name="Mujic A.B."/>
            <person name="Kuo A."/>
            <person name="Tritt A."/>
            <person name="Lipzen A."/>
            <person name="Chen C."/>
            <person name="Johnson J."/>
            <person name="Sharma A."/>
            <person name="Barry K."/>
            <person name="Grigoriev I.V."/>
            <person name="Spatafora J.W."/>
        </authorList>
    </citation>
    <scope>NUCLEOTIDE SEQUENCE [LARGE SCALE GENOMIC DNA]</scope>
    <source>
        <strain evidence="3 4">AM-OR11-056</strain>
    </source>
</reference>
<keyword evidence="1" id="KW-0472">Membrane</keyword>
<dbReference type="PROSITE" id="PS51767">
    <property type="entry name" value="PEPTIDASE_A1"/>
    <property type="match status" value="1"/>
</dbReference>
<dbReference type="AlphaFoldDB" id="A0A1J8PXL7"/>
<feature type="domain" description="Peptidase A1" evidence="2">
    <location>
        <begin position="1"/>
        <end position="68"/>
    </location>
</feature>
<dbReference type="Gene3D" id="2.40.70.10">
    <property type="entry name" value="Acid Proteases"/>
    <property type="match status" value="1"/>
</dbReference>
<evidence type="ECO:0000259" key="2">
    <source>
        <dbReference type="PROSITE" id="PS51767"/>
    </source>
</evidence>
<name>A0A1J8PXL7_9AGAM</name>
<protein>
    <recommendedName>
        <fullName evidence="2">Peptidase A1 domain-containing protein</fullName>
    </recommendedName>
</protein>
<evidence type="ECO:0000313" key="4">
    <source>
        <dbReference type="Proteomes" id="UP000183567"/>
    </source>
</evidence>
<dbReference type="Pfam" id="PF00026">
    <property type="entry name" value="Asp"/>
    <property type="match status" value="1"/>
</dbReference>
<keyword evidence="1" id="KW-1133">Transmembrane helix</keyword>
<evidence type="ECO:0000313" key="3">
    <source>
        <dbReference type="EMBL" id="OJA14046.1"/>
    </source>
</evidence>
<dbReference type="InterPro" id="IPR033121">
    <property type="entry name" value="PEPTIDASE_A1"/>
</dbReference>
<gene>
    <name evidence="3" type="ORF">AZE42_05212</name>
</gene>
<dbReference type="EMBL" id="LVVM01003916">
    <property type="protein sequence ID" value="OJA14046.1"/>
    <property type="molecule type" value="Genomic_DNA"/>
</dbReference>
<feature type="transmembrane region" description="Helical" evidence="1">
    <location>
        <begin position="117"/>
        <end position="138"/>
    </location>
</feature>
<dbReference type="Proteomes" id="UP000183567">
    <property type="component" value="Unassembled WGS sequence"/>
</dbReference>
<keyword evidence="1" id="KW-0812">Transmembrane</keyword>
<keyword evidence="4" id="KW-1185">Reference proteome</keyword>
<proteinExistence type="predicted"/>
<accession>A0A1J8PXL7</accession>